<sequence length="1080" mass="121746">MSASRSRAPGGLRRLHPISEAAVGKQSWTRATTTAIVFVHGLGADPNRTWKNGDTCWITDFLPDDLGERGLGSSVQLFTFDYDSYWLRNADSTSLRVTADSLALELTRGEVRQYNLVLVGHSYGGLVVKKALVINVNKLKSRVKGVFFLGTPHKGTKFVRFGTATAKLMAPFDSDLEIMRPLAVDNMDLDDLEKDFHEEFVHTPRRYFFETRKTRRYLYIRELVVSQQSATFGARRTEAIALDTDHQGLNKFPSRDNNYQKFVRELFAVLQGPGDTAKSLIDTLTNPSPSHQNVNPPEVADETQPGHWLVPFTDNPDFVGRTSILDEMKQQLGHSQKSVTHRARPRVSLFGLGGVGKTQVALAYVHWLRRTYPEMSVFWVHAGTSGRFRQGYIEIARLCSIPGCSDPNANMLRLVKDWLEKKHLGRWLMVVDNADDTHVFFPAQEGGDVELETGDNLADYLPDCQHGSILITSRNKQAALKLIKGHPPIQVDRMGDDEACQLLLTKLKDSPDFADKAVMLSSRLEHLPLALSQAAAFIQENSITISKYLELLDKDDQTFLNLLSRNFEAVGRDSQTPHAVTATWVLSFELVQQQHPLAGDFLSVMSLVDRQGIPRSFISDFYTGRNQPSQMGEDIELETSLGVLKAFSFVTEQEDGSLNMHRLVQLVTQKWLTQKGMMEAVTEKALEAVASGFPNWEYETRDVCNKYIPHACAVLSMASPELMSDTKARTHRTLASSFYTLGRYGEAGRHCLKALDMYKATVGEESLETLACMSNMANAQAMQGRYKQSTEMLERVAEGRGRLLGEEHPLTLSCTARLAHYLHRLGERERPQEVLLQVLEVQKRVLGDTHADTLETMRNLAVGYLELDPPSLGEAEKLMRMVLEAQKKRFGEVSPKIIITIGLLANICQKQNRFGEADLLLVKAVEASLSIFGKEHPETLRHQGNLAISYIHQGRLDEAEKLMSSVLEASMVLGTENEHYAYSLSIMASVYWAQGKHEDAVRLNHECLSTQQRVYDPDYWEIRETEKKLDKWESFLTRNKEEASLARNKGEASLARSKEEAYLTQRKGKRRFRVFRSIRG</sequence>
<proteinExistence type="predicted"/>
<dbReference type="PANTHER" id="PTHR46082:SF6">
    <property type="entry name" value="AAA+ ATPASE DOMAIN-CONTAINING PROTEIN-RELATED"/>
    <property type="match status" value="1"/>
</dbReference>
<dbReference type="SUPFAM" id="SSF52540">
    <property type="entry name" value="P-loop containing nucleoside triphosphate hydrolases"/>
    <property type="match status" value="1"/>
</dbReference>
<dbReference type="Pfam" id="PF13424">
    <property type="entry name" value="TPR_12"/>
    <property type="match status" value="2"/>
</dbReference>
<protein>
    <recommendedName>
        <fullName evidence="1">AB hydrolase-1 domain-containing protein</fullName>
    </recommendedName>
</protein>
<reference evidence="2" key="1">
    <citation type="journal article" date="2023" name="Mol. Phylogenet. Evol.">
        <title>Genome-scale phylogeny and comparative genomics of the fungal order Sordariales.</title>
        <authorList>
            <person name="Hensen N."/>
            <person name="Bonometti L."/>
            <person name="Westerberg I."/>
            <person name="Brannstrom I.O."/>
            <person name="Guillou S."/>
            <person name="Cros-Aarteil S."/>
            <person name="Calhoun S."/>
            <person name="Haridas S."/>
            <person name="Kuo A."/>
            <person name="Mondo S."/>
            <person name="Pangilinan J."/>
            <person name="Riley R."/>
            <person name="LaButti K."/>
            <person name="Andreopoulos B."/>
            <person name="Lipzen A."/>
            <person name="Chen C."/>
            <person name="Yan M."/>
            <person name="Daum C."/>
            <person name="Ng V."/>
            <person name="Clum A."/>
            <person name="Steindorff A."/>
            <person name="Ohm R.A."/>
            <person name="Martin F."/>
            <person name="Silar P."/>
            <person name="Natvig D.O."/>
            <person name="Lalanne C."/>
            <person name="Gautier V."/>
            <person name="Ament-Velasquez S.L."/>
            <person name="Kruys A."/>
            <person name="Hutchinson M.I."/>
            <person name="Powell A.J."/>
            <person name="Barry K."/>
            <person name="Miller A.N."/>
            <person name="Grigoriev I.V."/>
            <person name="Debuchy R."/>
            <person name="Gladieux P."/>
            <person name="Hiltunen Thoren M."/>
            <person name="Johannesson H."/>
        </authorList>
    </citation>
    <scope>NUCLEOTIDE SEQUENCE</scope>
    <source>
        <strain evidence="2">CBS 955.72</strain>
    </source>
</reference>
<dbReference type="Proteomes" id="UP001275084">
    <property type="component" value="Unassembled WGS sequence"/>
</dbReference>
<gene>
    <name evidence="2" type="ORF">B0T25DRAFT_72891</name>
</gene>
<dbReference type="Gene3D" id="3.40.50.300">
    <property type="entry name" value="P-loop containing nucleotide triphosphate hydrolases"/>
    <property type="match status" value="1"/>
</dbReference>
<organism evidence="2 3">
    <name type="scientific">Lasiosphaeria hispida</name>
    <dbReference type="NCBI Taxonomy" id="260671"/>
    <lineage>
        <taxon>Eukaryota</taxon>
        <taxon>Fungi</taxon>
        <taxon>Dikarya</taxon>
        <taxon>Ascomycota</taxon>
        <taxon>Pezizomycotina</taxon>
        <taxon>Sordariomycetes</taxon>
        <taxon>Sordariomycetidae</taxon>
        <taxon>Sordariales</taxon>
        <taxon>Lasiosphaeriaceae</taxon>
        <taxon>Lasiosphaeria</taxon>
    </lineage>
</organism>
<evidence type="ECO:0000313" key="2">
    <source>
        <dbReference type="EMBL" id="KAK3358679.1"/>
    </source>
</evidence>
<dbReference type="Pfam" id="PF12697">
    <property type="entry name" value="Abhydrolase_6"/>
    <property type="match status" value="1"/>
</dbReference>
<dbReference type="EMBL" id="JAUIQD010000002">
    <property type="protein sequence ID" value="KAK3358679.1"/>
    <property type="molecule type" value="Genomic_DNA"/>
</dbReference>
<dbReference type="InterPro" id="IPR000073">
    <property type="entry name" value="AB_hydrolase_1"/>
</dbReference>
<reference evidence="2" key="2">
    <citation type="submission" date="2023-06" db="EMBL/GenBank/DDBJ databases">
        <authorList>
            <consortium name="Lawrence Berkeley National Laboratory"/>
            <person name="Haridas S."/>
            <person name="Hensen N."/>
            <person name="Bonometti L."/>
            <person name="Westerberg I."/>
            <person name="Brannstrom I.O."/>
            <person name="Guillou S."/>
            <person name="Cros-Aarteil S."/>
            <person name="Calhoun S."/>
            <person name="Kuo A."/>
            <person name="Mondo S."/>
            <person name="Pangilinan J."/>
            <person name="Riley R."/>
            <person name="Labutti K."/>
            <person name="Andreopoulos B."/>
            <person name="Lipzen A."/>
            <person name="Chen C."/>
            <person name="Yanf M."/>
            <person name="Daum C."/>
            <person name="Ng V."/>
            <person name="Clum A."/>
            <person name="Steindorff A."/>
            <person name="Ohm R."/>
            <person name="Martin F."/>
            <person name="Silar P."/>
            <person name="Natvig D."/>
            <person name="Lalanne C."/>
            <person name="Gautier V."/>
            <person name="Ament-Velasquez S.L."/>
            <person name="Kruys A."/>
            <person name="Hutchinson M.I."/>
            <person name="Powell A.J."/>
            <person name="Barry K."/>
            <person name="Miller A.N."/>
            <person name="Grigoriev I.V."/>
            <person name="Debuchy R."/>
            <person name="Gladieux P."/>
            <person name="Thoren M.H."/>
            <person name="Johannesson H."/>
        </authorList>
    </citation>
    <scope>NUCLEOTIDE SEQUENCE</scope>
    <source>
        <strain evidence="2">CBS 955.72</strain>
    </source>
</reference>
<dbReference type="Gene3D" id="1.25.40.10">
    <property type="entry name" value="Tetratricopeptide repeat domain"/>
    <property type="match status" value="2"/>
</dbReference>
<keyword evidence="3" id="KW-1185">Reference proteome</keyword>
<evidence type="ECO:0000259" key="1">
    <source>
        <dbReference type="Pfam" id="PF12697"/>
    </source>
</evidence>
<dbReference type="InterPro" id="IPR027417">
    <property type="entry name" value="P-loop_NTPase"/>
</dbReference>
<dbReference type="Pfam" id="PF13374">
    <property type="entry name" value="TPR_10"/>
    <property type="match status" value="1"/>
</dbReference>
<dbReference type="InterPro" id="IPR053137">
    <property type="entry name" value="NLR-like"/>
</dbReference>
<evidence type="ECO:0000313" key="3">
    <source>
        <dbReference type="Proteomes" id="UP001275084"/>
    </source>
</evidence>
<comment type="caution">
    <text evidence="2">The sequence shown here is derived from an EMBL/GenBank/DDBJ whole genome shotgun (WGS) entry which is preliminary data.</text>
</comment>
<feature type="domain" description="AB hydrolase-1" evidence="1">
    <location>
        <begin position="36"/>
        <end position="201"/>
    </location>
</feature>
<dbReference type="Gene3D" id="3.40.50.1820">
    <property type="entry name" value="alpha/beta hydrolase"/>
    <property type="match status" value="1"/>
</dbReference>
<dbReference type="SUPFAM" id="SSF48452">
    <property type="entry name" value="TPR-like"/>
    <property type="match status" value="2"/>
</dbReference>
<dbReference type="InterPro" id="IPR029058">
    <property type="entry name" value="AB_hydrolase_fold"/>
</dbReference>
<name>A0AAJ0HNS8_9PEZI</name>
<dbReference type="InterPro" id="IPR011990">
    <property type="entry name" value="TPR-like_helical_dom_sf"/>
</dbReference>
<accession>A0AAJ0HNS8</accession>
<dbReference type="SUPFAM" id="SSF53474">
    <property type="entry name" value="alpha/beta-Hydrolases"/>
    <property type="match status" value="1"/>
</dbReference>
<dbReference type="PANTHER" id="PTHR46082">
    <property type="entry name" value="ATP/GTP-BINDING PROTEIN-RELATED"/>
    <property type="match status" value="1"/>
</dbReference>
<dbReference type="AlphaFoldDB" id="A0AAJ0HNS8"/>